<gene>
    <name evidence="2" type="ORF">CHR61_10285</name>
</gene>
<accession>A0A2A7BBK4</accession>
<keyword evidence="1" id="KW-0812">Transmembrane</keyword>
<evidence type="ECO:0000313" key="3">
    <source>
        <dbReference type="Proteomes" id="UP000220438"/>
    </source>
</evidence>
<evidence type="ECO:0000313" key="2">
    <source>
        <dbReference type="EMBL" id="PDX88790.1"/>
    </source>
</evidence>
<comment type="caution">
    <text evidence="2">The sequence shown here is derived from an EMBL/GenBank/DDBJ whole genome shotgun (WGS) entry which is preliminary data.</text>
</comment>
<evidence type="ECO:0000256" key="1">
    <source>
        <dbReference type="SAM" id="Phobius"/>
    </source>
</evidence>
<dbReference type="EMBL" id="NOUW01000029">
    <property type="protein sequence ID" value="PDX88790.1"/>
    <property type="molecule type" value="Genomic_DNA"/>
</dbReference>
<keyword evidence="1" id="KW-1133">Transmembrane helix</keyword>
<keyword evidence="1" id="KW-0472">Membrane</keyword>
<protein>
    <submittedName>
        <fullName evidence="2">Uncharacterized protein</fullName>
    </submittedName>
</protein>
<dbReference type="Proteomes" id="UP000220438">
    <property type="component" value="Unassembled WGS sequence"/>
</dbReference>
<dbReference type="AlphaFoldDB" id="A0A2A7BBK4"/>
<organism evidence="2 3">
    <name type="scientific">Faecalibacterium prausnitzii</name>
    <dbReference type="NCBI Taxonomy" id="853"/>
    <lineage>
        <taxon>Bacteria</taxon>
        <taxon>Bacillati</taxon>
        <taxon>Bacillota</taxon>
        <taxon>Clostridia</taxon>
        <taxon>Eubacteriales</taxon>
        <taxon>Oscillospiraceae</taxon>
        <taxon>Faecalibacterium</taxon>
    </lineage>
</organism>
<feature type="transmembrane region" description="Helical" evidence="1">
    <location>
        <begin position="92"/>
        <end position="109"/>
    </location>
</feature>
<sequence>MAKELGKTCIYNFQFAIHVPGRVWGGTAFAKRSEAMKAPVGLLSGSAVCDSRWRGVAPTSTPQQEHFGNSQELEKRSPGWPLLHPGTRTIGFGRWFFVSLALCGMMWYTQLNKSNSGE</sequence>
<name>A0A2A7BBK4_9FIRM</name>
<proteinExistence type="predicted"/>
<reference evidence="2 3" key="1">
    <citation type="journal article" date="2017" name="Front. Microbiol.">
        <title>New Insights into the Diversity of the Genus Faecalibacterium.</title>
        <authorList>
            <person name="Benevides L."/>
            <person name="Burman S."/>
            <person name="Martin R."/>
            <person name="Robert V."/>
            <person name="Thomas M."/>
            <person name="Miquel S."/>
            <person name="Chain F."/>
            <person name="Sokol H."/>
            <person name="Bermudez-Humaran L.G."/>
            <person name="Morrison M."/>
            <person name="Langella P."/>
            <person name="Azevedo V.A."/>
            <person name="Chatel J.M."/>
            <person name="Soares S."/>
        </authorList>
    </citation>
    <scope>NUCLEOTIDE SEQUENCE [LARGE SCALE GENOMIC DNA]</scope>
    <source>
        <strain evidence="2 3">AHMP21</strain>
    </source>
</reference>